<dbReference type="RefSeq" id="XP_010756650.1">
    <property type="nucleotide sequence ID" value="XM_010758348.1"/>
</dbReference>
<dbReference type="HOGENOM" id="CLU_2073867_0_0_1"/>
<dbReference type="GeneID" id="22586941"/>
<gene>
    <name evidence="1" type="ORF">PADG_11044</name>
</gene>
<evidence type="ECO:0000313" key="2">
    <source>
        <dbReference type="Proteomes" id="UP000001628"/>
    </source>
</evidence>
<reference evidence="1 2" key="1">
    <citation type="journal article" date="2011" name="PLoS Genet.">
        <title>Comparative genomic analysis of human fungal pathogens causing paracoccidioidomycosis.</title>
        <authorList>
            <person name="Desjardins C.A."/>
            <person name="Champion M.D."/>
            <person name="Holder J.W."/>
            <person name="Muszewska A."/>
            <person name="Goldberg J."/>
            <person name="Bailao A.M."/>
            <person name="Brigido M.M."/>
            <person name="Ferreira M.E."/>
            <person name="Garcia A.M."/>
            <person name="Grynberg M."/>
            <person name="Gujja S."/>
            <person name="Heiman D.I."/>
            <person name="Henn M.R."/>
            <person name="Kodira C.D."/>
            <person name="Leon-Narvaez H."/>
            <person name="Longo L.V."/>
            <person name="Ma L.J."/>
            <person name="Malavazi I."/>
            <person name="Matsuo A.L."/>
            <person name="Morais F.V."/>
            <person name="Pereira M."/>
            <person name="Rodriguez-Brito S."/>
            <person name="Sakthikumar S."/>
            <person name="Salem-Izacc S.M."/>
            <person name="Sykes S.M."/>
            <person name="Teixeira M.M."/>
            <person name="Vallejo M.C."/>
            <person name="Walter M.E."/>
            <person name="Yandava C."/>
            <person name="Young S."/>
            <person name="Zeng Q."/>
            <person name="Zucker J."/>
            <person name="Felipe M.S."/>
            <person name="Goldman G.H."/>
            <person name="Haas B.J."/>
            <person name="McEwen J.G."/>
            <person name="Nino-Vega G."/>
            <person name="Puccia R."/>
            <person name="San-Blas G."/>
            <person name="Soares C.M."/>
            <person name="Birren B.W."/>
            <person name="Cuomo C.A."/>
        </authorList>
    </citation>
    <scope>NUCLEOTIDE SEQUENCE [LARGE SCALE GENOMIC DNA]</scope>
    <source>
        <strain evidence="1 2">Pb18</strain>
    </source>
</reference>
<organism evidence="1 2">
    <name type="scientific">Paracoccidioides brasiliensis (strain Pb18)</name>
    <dbReference type="NCBI Taxonomy" id="502780"/>
    <lineage>
        <taxon>Eukaryota</taxon>
        <taxon>Fungi</taxon>
        <taxon>Dikarya</taxon>
        <taxon>Ascomycota</taxon>
        <taxon>Pezizomycotina</taxon>
        <taxon>Eurotiomycetes</taxon>
        <taxon>Eurotiomycetidae</taxon>
        <taxon>Onygenales</taxon>
        <taxon>Ajellomycetaceae</taxon>
        <taxon>Paracoccidioides</taxon>
    </lineage>
</organism>
<evidence type="ECO:0000313" key="1">
    <source>
        <dbReference type="EMBL" id="KGM92597.1"/>
    </source>
</evidence>
<dbReference type="Proteomes" id="UP000001628">
    <property type="component" value="Unassembled WGS sequence"/>
</dbReference>
<proteinExistence type="predicted"/>
<accession>A0A0A0HVJ1</accession>
<dbReference type="InParanoid" id="A0A0A0HVJ1"/>
<dbReference type="AlphaFoldDB" id="A0A0A0HVJ1"/>
<sequence>MSVKEGEVQGMAFDDSGRANLTSIQGQFNKLIVKAYLYVTGNPKGGNKRVKFVPQAVLSVDTAFSAAESWGLPPKRTLKERLKLVGRLVWGTYELDGDIFGQLPLGPPRGARKGARGI</sequence>
<dbReference type="EMBL" id="KN275957">
    <property type="protein sequence ID" value="KGM92597.1"/>
    <property type="molecule type" value="Genomic_DNA"/>
</dbReference>
<name>A0A0A0HVJ1_PARBD</name>
<dbReference type="VEuPathDB" id="FungiDB:PADG_11044"/>
<keyword evidence="2" id="KW-1185">Reference proteome</keyword>
<protein>
    <submittedName>
        <fullName evidence="1">Uncharacterized protein</fullName>
    </submittedName>
</protein>
<dbReference type="KEGG" id="pbn:PADG_11044"/>